<accession>A0A9P1IZT1</accession>
<name>A0A9P1IZT1_9PELO</name>
<evidence type="ECO:0000313" key="1">
    <source>
        <dbReference type="EMBL" id="CAI5454056.1"/>
    </source>
</evidence>
<comment type="caution">
    <text evidence="1">The sequence shown here is derived from an EMBL/GenBank/DDBJ whole genome shotgun (WGS) entry which is preliminary data.</text>
</comment>
<dbReference type="EMBL" id="CANHGI010000006">
    <property type="protein sequence ID" value="CAI5454056.1"/>
    <property type="molecule type" value="Genomic_DNA"/>
</dbReference>
<sequence length="94" mass="11590">MHTLLLKLWSPINILQANELQYYIGKCMYILEVLVYYGLFMSEIDFIRVSSHVRNLIRRFQNIRNQHQYLSEVHYLKQDMNYLWCQFFNPNLVR</sequence>
<organism evidence="1 2">
    <name type="scientific">Caenorhabditis angaria</name>
    <dbReference type="NCBI Taxonomy" id="860376"/>
    <lineage>
        <taxon>Eukaryota</taxon>
        <taxon>Metazoa</taxon>
        <taxon>Ecdysozoa</taxon>
        <taxon>Nematoda</taxon>
        <taxon>Chromadorea</taxon>
        <taxon>Rhabditida</taxon>
        <taxon>Rhabditina</taxon>
        <taxon>Rhabditomorpha</taxon>
        <taxon>Rhabditoidea</taxon>
        <taxon>Rhabditidae</taxon>
        <taxon>Peloderinae</taxon>
        <taxon>Caenorhabditis</taxon>
    </lineage>
</organism>
<reference evidence="1" key="1">
    <citation type="submission" date="2022-11" db="EMBL/GenBank/DDBJ databases">
        <authorList>
            <person name="Kikuchi T."/>
        </authorList>
    </citation>
    <scope>NUCLEOTIDE SEQUENCE</scope>
    <source>
        <strain evidence="1">PS1010</strain>
    </source>
</reference>
<protein>
    <submittedName>
        <fullName evidence="1">Uncharacterized protein</fullName>
    </submittedName>
</protein>
<proteinExistence type="predicted"/>
<dbReference type="AlphaFoldDB" id="A0A9P1IZT1"/>
<keyword evidence="2" id="KW-1185">Reference proteome</keyword>
<evidence type="ECO:0000313" key="2">
    <source>
        <dbReference type="Proteomes" id="UP001152747"/>
    </source>
</evidence>
<dbReference type="Proteomes" id="UP001152747">
    <property type="component" value="Unassembled WGS sequence"/>
</dbReference>
<gene>
    <name evidence="1" type="ORF">CAMP_LOCUS16693</name>
</gene>